<reference evidence="2" key="1">
    <citation type="journal article" date="2022" name="Int. J. Mol. Sci.">
        <title>Draft Genome of Tanacetum Coccineum: Genomic Comparison of Closely Related Tanacetum-Family Plants.</title>
        <authorList>
            <person name="Yamashiro T."/>
            <person name="Shiraishi A."/>
            <person name="Nakayama K."/>
            <person name="Satake H."/>
        </authorList>
    </citation>
    <scope>NUCLEOTIDE SEQUENCE</scope>
</reference>
<comment type="caution">
    <text evidence="2">The sequence shown here is derived from an EMBL/GenBank/DDBJ whole genome shotgun (WGS) entry which is preliminary data.</text>
</comment>
<organism evidence="2 3">
    <name type="scientific">Tanacetum coccineum</name>
    <dbReference type="NCBI Taxonomy" id="301880"/>
    <lineage>
        <taxon>Eukaryota</taxon>
        <taxon>Viridiplantae</taxon>
        <taxon>Streptophyta</taxon>
        <taxon>Embryophyta</taxon>
        <taxon>Tracheophyta</taxon>
        <taxon>Spermatophyta</taxon>
        <taxon>Magnoliopsida</taxon>
        <taxon>eudicotyledons</taxon>
        <taxon>Gunneridae</taxon>
        <taxon>Pentapetalae</taxon>
        <taxon>asterids</taxon>
        <taxon>campanulids</taxon>
        <taxon>Asterales</taxon>
        <taxon>Asteraceae</taxon>
        <taxon>Asteroideae</taxon>
        <taxon>Anthemideae</taxon>
        <taxon>Anthemidinae</taxon>
        <taxon>Tanacetum</taxon>
    </lineage>
</organism>
<gene>
    <name evidence="2" type="ORF">Tco_0838913</name>
</gene>
<feature type="compositionally biased region" description="Polar residues" evidence="1">
    <location>
        <begin position="94"/>
        <end position="111"/>
    </location>
</feature>
<evidence type="ECO:0000313" key="2">
    <source>
        <dbReference type="EMBL" id="GJT04451.1"/>
    </source>
</evidence>
<feature type="region of interest" description="Disordered" evidence="1">
    <location>
        <begin position="35"/>
        <end position="133"/>
    </location>
</feature>
<evidence type="ECO:0000256" key="1">
    <source>
        <dbReference type="SAM" id="MobiDB-lite"/>
    </source>
</evidence>
<feature type="compositionally biased region" description="Polar residues" evidence="1">
    <location>
        <begin position="47"/>
        <end position="79"/>
    </location>
</feature>
<evidence type="ECO:0000313" key="3">
    <source>
        <dbReference type="Proteomes" id="UP001151760"/>
    </source>
</evidence>
<proteinExistence type="predicted"/>
<name>A0ABQ5AQ78_9ASTR</name>
<accession>A0ABQ5AQ78</accession>
<sequence length="133" mass="14517">MNRSTIRNGGKKQHKGYYGFNTKFKLVYMSVSKISSPNKHTEAGKGNNATMNSSNSNGGAKPNEASTSKSGNMVKTSNAFDVLNSLEVDPTTYEEPSNSKDSTQRAGTNEGSCIGNKSLYKQWKETMDDDDDE</sequence>
<protein>
    <submittedName>
        <fullName evidence="2">Uncharacterized protein</fullName>
    </submittedName>
</protein>
<dbReference type="EMBL" id="BQNB010012509">
    <property type="protein sequence ID" value="GJT04451.1"/>
    <property type="molecule type" value="Genomic_DNA"/>
</dbReference>
<dbReference type="Proteomes" id="UP001151760">
    <property type="component" value="Unassembled WGS sequence"/>
</dbReference>
<reference evidence="2" key="2">
    <citation type="submission" date="2022-01" db="EMBL/GenBank/DDBJ databases">
        <authorList>
            <person name="Yamashiro T."/>
            <person name="Shiraishi A."/>
            <person name="Satake H."/>
            <person name="Nakayama K."/>
        </authorList>
    </citation>
    <scope>NUCLEOTIDE SEQUENCE</scope>
</reference>
<keyword evidence="3" id="KW-1185">Reference proteome</keyword>